<gene>
    <name evidence="1" type="ORF">UFOPK4371_02051</name>
</gene>
<dbReference type="EMBL" id="CAFBRD010000197">
    <property type="protein sequence ID" value="CAB5078892.1"/>
    <property type="molecule type" value="Genomic_DNA"/>
</dbReference>
<proteinExistence type="predicted"/>
<organism evidence="1">
    <name type="scientific">freshwater metagenome</name>
    <dbReference type="NCBI Taxonomy" id="449393"/>
    <lineage>
        <taxon>unclassified sequences</taxon>
        <taxon>metagenomes</taxon>
        <taxon>ecological metagenomes</taxon>
    </lineage>
</organism>
<dbReference type="AlphaFoldDB" id="A0A6J7VNE5"/>
<sequence length="240" mass="27463">MLLGKKRRWNKDRCLFAILHRLKHCPDRNFGLSESHIATHKAIHRRLAFHVGFDFVNCRLLIRRRFKRERLFKFALPWRIGTECVTRGVNPLLIKHHEFLRDSRYGFTNTSFVLLPLAAPESTQARRVTAGKGPHRIDLIAWNIKAIVSSIFKKQVVALNATDRSFHHSAVATNAMLVVHDEIARCEVVEMALGSRFPRTSPTMRTATPGDVRFGKECKPKIRKPHAAFERGNDNVPTGS</sequence>
<evidence type="ECO:0000313" key="1">
    <source>
        <dbReference type="EMBL" id="CAB5078892.1"/>
    </source>
</evidence>
<reference evidence="1" key="1">
    <citation type="submission" date="2020-05" db="EMBL/GenBank/DDBJ databases">
        <authorList>
            <person name="Chiriac C."/>
            <person name="Salcher M."/>
            <person name="Ghai R."/>
            <person name="Kavagutti S V."/>
        </authorList>
    </citation>
    <scope>NUCLEOTIDE SEQUENCE</scope>
</reference>
<accession>A0A6J7VNE5</accession>
<protein>
    <submittedName>
        <fullName evidence="1">Unannotated protein</fullName>
    </submittedName>
</protein>
<name>A0A6J7VNE5_9ZZZZ</name>